<dbReference type="NCBIfam" id="NF033516">
    <property type="entry name" value="transpos_IS3"/>
    <property type="match status" value="1"/>
</dbReference>
<dbReference type="PANTHER" id="PTHR47515">
    <property type="entry name" value="LOW CALCIUM RESPONSE LOCUS PROTEIN T"/>
    <property type="match status" value="1"/>
</dbReference>
<dbReference type="InterPro" id="IPR012337">
    <property type="entry name" value="RNaseH-like_sf"/>
</dbReference>
<sequence length="193" mass="22659">MKLNLRRAARRRLPKRERVALYVPRRPDTVWSIDFMSDALACGRRFRTFNVVDDFNREALHIEVDTSITSARLVRIFEQIRRDHGLPQVLRSDNGPEFLGEAFTQWAKANGVAIQYIQPGKPNQNAYIERFNRTFREEVLDQHLFARLEDVREAAYWWMLDYNEQRPHESLGDLTPTEYRQQAASGSTFEVSA</sequence>
<reference evidence="2 3" key="1">
    <citation type="submission" date="2018-05" db="EMBL/GenBank/DDBJ databases">
        <title>Genomic Encyclopedia of Type Strains, Phase IV (KMG-IV): sequencing the most valuable type-strain genomes for metagenomic binning, comparative biology and taxonomic classification.</title>
        <authorList>
            <person name="Goeker M."/>
        </authorList>
    </citation>
    <scope>NUCLEOTIDE SEQUENCE [LARGE SCALE GENOMIC DNA]</scope>
    <source>
        <strain evidence="2 3">DSM 14263</strain>
    </source>
</reference>
<keyword evidence="3" id="KW-1185">Reference proteome</keyword>
<evidence type="ECO:0000313" key="3">
    <source>
        <dbReference type="Proteomes" id="UP000245812"/>
    </source>
</evidence>
<gene>
    <name evidence="2" type="ORF">C7456_1411</name>
</gene>
<feature type="domain" description="Integrase catalytic" evidence="1">
    <location>
        <begin position="23"/>
        <end position="184"/>
    </location>
</feature>
<dbReference type="GO" id="GO:0015074">
    <property type="term" value="P:DNA integration"/>
    <property type="evidence" value="ECO:0007669"/>
    <property type="project" value="InterPro"/>
</dbReference>
<proteinExistence type="predicted"/>
<dbReference type="PANTHER" id="PTHR47515:SF2">
    <property type="entry name" value="INTEGRASE CORE DOMAIN PROTEIN"/>
    <property type="match status" value="1"/>
</dbReference>
<dbReference type="Proteomes" id="UP000245812">
    <property type="component" value="Unassembled WGS sequence"/>
</dbReference>
<dbReference type="InterPro" id="IPR036397">
    <property type="entry name" value="RNaseH_sf"/>
</dbReference>
<dbReference type="InterPro" id="IPR048020">
    <property type="entry name" value="Transpos_IS3"/>
</dbReference>
<dbReference type="Pfam" id="PF13683">
    <property type="entry name" value="rve_3"/>
    <property type="match status" value="1"/>
</dbReference>
<dbReference type="PROSITE" id="PS50994">
    <property type="entry name" value="INTEGRASE"/>
    <property type="match status" value="1"/>
</dbReference>
<evidence type="ECO:0000313" key="2">
    <source>
        <dbReference type="EMBL" id="PWK78016.1"/>
    </source>
</evidence>
<comment type="caution">
    <text evidence="2">The sequence shown here is derived from an EMBL/GenBank/DDBJ whole genome shotgun (WGS) entry which is preliminary data.</text>
</comment>
<protein>
    <submittedName>
        <fullName evidence="2">Putative transposase</fullName>
    </submittedName>
</protein>
<dbReference type="EMBL" id="QGHC01000041">
    <property type="protein sequence ID" value="PWK78016.1"/>
    <property type="molecule type" value="Genomic_DNA"/>
</dbReference>
<dbReference type="Gene3D" id="3.30.420.10">
    <property type="entry name" value="Ribonuclease H-like superfamily/Ribonuclease H"/>
    <property type="match status" value="1"/>
</dbReference>
<dbReference type="GO" id="GO:0003676">
    <property type="term" value="F:nucleic acid binding"/>
    <property type="evidence" value="ECO:0007669"/>
    <property type="project" value="InterPro"/>
</dbReference>
<name>A0A316HBW2_9GAMM</name>
<organism evidence="2 3">
    <name type="scientific">Fulvimonas soli</name>
    <dbReference type="NCBI Taxonomy" id="155197"/>
    <lineage>
        <taxon>Bacteria</taxon>
        <taxon>Pseudomonadati</taxon>
        <taxon>Pseudomonadota</taxon>
        <taxon>Gammaproteobacteria</taxon>
        <taxon>Lysobacterales</taxon>
        <taxon>Rhodanobacteraceae</taxon>
        <taxon>Fulvimonas</taxon>
    </lineage>
</organism>
<evidence type="ECO:0000259" key="1">
    <source>
        <dbReference type="PROSITE" id="PS50994"/>
    </source>
</evidence>
<dbReference type="InterPro" id="IPR001584">
    <property type="entry name" value="Integrase_cat-core"/>
</dbReference>
<dbReference type="SUPFAM" id="SSF53098">
    <property type="entry name" value="Ribonuclease H-like"/>
    <property type="match status" value="1"/>
</dbReference>
<dbReference type="AlphaFoldDB" id="A0A316HBW2"/>
<accession>A0A316HBW2</accession>